<evidence type="ECO:0000313" key="3">
    <source>
        <dbReference type="Proteomes" id="UP000002058"/>
    </source>
</evidence>
<organism evidence="2 3">
    <name type="scientific">Uncinocarpus reesii (strain UAMH 1704)</name>
    <dbReference type="NCBI Taxonomy" id="336963"/>
    <lineage>
        <taxon>Eukaryota</taxon>
        <taxon>Fungi</taxon>
        <taxon>Dikarya</taxon>
        <taxon>Ascomycota</taxon>
        <taxon>Pezizomycotina</taxon>
        <taxon>Eurotiomycetes</taxon>
        <taxon>Eurotiomycetidae</taxon>
        <taxon>Onygenales</taxon>
        <taxon>Onygenaceae</taxon>
        <taxon>Uncinocarpus</taxon>
    </lineage>
</organism>
<name>C4JUU7_UNCRE</name>
<dbReference type="PROSITE" id="PS50181">
    <property type="entry name" value="FBOX"/>
    <property type="match status" value="1"/>
</dbReference>
<sequence>MTVILKTPAQASISQKNEEGRRDLTRFMNQLGSLLPSVYASDVANGTESTLGTLEVFPLEVLHMILSGLDIQSLSSFRAANRSASTVVKTISKYTSLYTLAPSVFQAVVSFGAGSWITCEELRATLSSDSCATCGGFGSFIYLYTCKRVCPECITRDPEYPTALVGFVKYLCDLDEKTLGKLRTITIPEKRACPDELHQPLQLINRNDALSAGLSLHGACSLLLKFGGEESDDDGDDLGYDEDACSTVVSCAFSDKADLISGITFYAGAVRAPQVDFTTGSVEWGTCCSACRDSGRHGRGKMEWDEEGAEKYANYIKECSGAMTILAAMDYCQHVARSAAVGYVPMVSEE</sequence>
<dbReference type="GeneID" id="8441214"/>
<dbReference type="InterPro" id="IPR001810">
    <property type="entry name" value="F-box_dom"/>
</dbReference>
<proteinExistence type="predicted"/>
<dbReference type="eggNOG" id="ENOG502S5YZ">
    <property type="taxonomic scope" value="Eukaryota"/>
</dbReference>
<dbReference type="AlphaFoldDB" id="C4JUU7"/>
<gene>
    <name evidence="2" type="ORF">UREG_04900</name>
</gene>
<dbReference type="KEGG" id="ure:UREG_04900"/>
<accession>C4JUU7</accession>
<evidence type="ECO:0000313" key="2">
    <source>
        <dbReference type="EMBL" id="EEP80058.1"/>
    </source>
</evidence>
<keyword evidence="3" id="KW-1185">Reference proteome</keyword>
<dbReference type="STRING" id="336963.C4JUU7"/>
<evidence type="ECO:0000259" key="1">
    <source>
        <dbReference type="PROSITE" id="PS50181"/>
    </source>
</evidence>
<reference evidence="3" key="1">
    <citation type="journal article" date="2009" name="Genome Res.">
        <title>Comparative genomic analyses of the human fungal pathogens Coccidioides and their relatives.</title>
        <authorList>
            <person name="Sharpton T.J."/>
            <person name="Stajich J.E."/>
            <person name="Rounsley S.D."/>
            <person name="Gardner M.J."/>
            <person name="Wortman J.R."/>
            <person name="Jordar V.S."/>
            <person name="Maiti R."/>
            <person name="Kodira C.D."/>
            <person name="Neafsey D.E."/>
            <person name="Zeng Q."/>
            <person name="Hung C.-Y."/>
            <person name="McMahan C."/>
            <person name="Muszewska A."/>
            <person name="Grynberg M."/>
            <person name="Mandel M.A."/>
            <person name="Kellner E.M."/>
            <person name="Barker B.M."/>
            <person name="Galgiani J.N."/>
            <person name="Orbach M.J."/>
            <person name="Kirkland T.N."/>
            <person name="Cole G.T."/>
            <person name="Henn M.R."/>
            <person name="Birren B.W."/>
            <person name="Taylor J.W."/>
        </authorList>
    </citation>
    <scope>NUCLEOTIDE SEQUENCE [LARGE SCALE GENOMIC DNA]</scope>
    <source>
        <strain evidence="3">UAMH 1704</strain>
    </source>
</reference>
<dbReference type="VEuPathDB" id="FungiDB:UREG_04900"/>
<dbReference type="OMA" id="AGSWITC"/>
<protein>
    <recommendedName>
        <fullName evidence="1">F-box domain-containing protein</fullName>
    </recommendedName>
</protein>
<feature type="domain" description="F-box" evidence="1">
    <location>
        <begin position="51"/>
        <end position="97"/>
    </location>
</feature>
<dbReference type="RefSeq" id="XP_002584211.1">
    <property type="nucleotide sequence ID" value="XM_002584165.1"/>
</dbReference>
<dbReference type="InParanoid" id="C4JUU7"/>
<dbReference type="OrthoDB" id="2687876at2759"/>
<dbReference type="EMBL" id="CH476617">
    <property type="protein sequence ID" value="EEP80058.1"/>
    <property type="molecule type" value="Genomic_DNA"/>
</dbReference>
<dbReference type="HOGENOM" id="CLU_780761_0_0_1"/>
<dbReference type="Proteomes" id="UP000002058">
    <property type="component" value="Unassembled WGS sequence"/>
</dbReference>